<evidence type="ECO:0000256" key="3">
    <source>
        <dbReference type="ARBA" id="ARBA00005150"/>
    </source>
</evidence>
<evidence type="ECO:0000256" key="18">
    <source>
        <dbReference type="SAM" id="MobiDB-lite"/>
    </source>
</evidence>
<evidence type="ECO:0000259" key="19">
    <source>
        <dbReference type="Pfam" id="PF02875"/>
    </source>
</evidence>
<evidence type="ECO:0000256" key="9">
    <source>
        <dbReference type="ARBA" id="ARBA00022598"/>
    </source>
</evidence>
<dbReference type="FunFam" id="3.40.1190.10:FF:000004">
    <property type="entry name" value="Dihydrofolate synthase/folylpolyglutamate synthase"/>
    <property type="match status" value="1"/>
</dbReference>
<dbReference type="EC" id="6.3.2.12" evidence="6"/>
<feature type="compositionally biased region" description="Basic and acidic residues" evidence="18">
    <location>
        <begin position="16"/>
        <end position="27"/>
    </location>
</feature>
<dbReference type="Pfam" id="PF02875">
    <property type="entry name" value="Mur_ligase_C"/>
    <property type="match status" value="1"/>
</dbReference>
<dbReference type="EMBL" id="QFNY01000332">
    <property type="protein sequence ID" value="PZO98031.1"/>
    <property type="molecule type" value="Genomic_DNA"/>
</dbReference>
<dbReference type="EC" id="6.3.2.17" evidence="7"/>
<reference evidence="21 22" key="1">
    <citation type="submission" date="2017-11" db="EMBL/GenBank/DDBJ databases">
        <title>Infants hospitalized years apart are colonized by the same room-sourced microbial strains.</title>
        <authorList>
            <person name="Brooks B."/>
            <person name="Olm M.R."/>
            <person name="Firek B.A."/>
            <person name="Baker R."/>
            <person name="Thomas B.C."/>
            <person name="Morowitz M.J."/>
            <person name="Banfield J.F."/>
        </authorList>
    </citation>
    <scope>NUCLEOTIDE SEQUENCE [LARGE SCALE GENOMIC DNA]</scope>
    <source>
        <strain evidence="21">S2_012_000_R3_87</strain>
    </source>
</reference>
<dbReference type="Proteomes" id="UP000249451">
    <property type="component" value="Unassembled WGS sequence"/>
</dbReference>
<dbReference type="PANTHER" id="PTHR11136:SF0">
    <property type="entry name" value="DIHYDROFOLATE SYNTHETASE-RELATED"/>
    <property type="match status" value="1"/>
</dbReference>
<keyword evidence="11" id="KW-0547">Nucleotide-binding</keyword>
<comment type="caution">
    <text evidence="21">The sequence shown here is derived from an EMBL/GenBank/DDBJ whole genome shotgun (WGS) entry which is preliminary data.</text>
</comment>
<dbReference type="InterPro" id="IPR036615">
    <property type="entry name" value="Mur_ligase_C_dom_sf"/>
</dbReference>
<comment type="cofactor">
    <cofactor evidence="1">
        <name>Mg(2+)</name>
        <dbReference type="ChEBI" id="CHEBI:18420"/>
    </cofactor>
</comment>
<dbReference type="InterPro" id="IPR013221">
    <property type="entry name" value="Mur_ligase_cen"/>
</dbReference>
<evidence type="ECO:0000256" key="10">
    <source>
        <dbReference type="ARBA" id="ARBA00022723"/>
    </source>
</evidence>
<dbReference type="InterPro" id="IPR001645">
    <property type="entry name" value="Folylpolyglutamate_synth"/>
</dbReference>
<evidence type="ECO:0000256" key="15">
    <source>
        <dbReference type="ARBA" id="ARBA00030592"/>
    </source>
</evidence>
<comment type="subunit">
    <text evidence="5">Monomer.</text>
</comment>
<feature type="region of interest" description="Disordered" evidence="18">
    <location>
        <begin position="1"/>
        <end position="34"/>
    </location>
</feature>
<evidence type="ECO:0000256" key="8">
    <source>
        <dbReference type="ARBA" id="ARBA00019357"/>
    </source>
</evidence>
<dbReference type="Gene3D" id="3.90.190.20">
    <property type="entry name" value="Mur ligase, C-terminal domain"/>
    <property type="match status" value="1"/>
</dbReference>
<keyword evidence="9" id="KW-0436">Ligase</keyword>
<dbReference type="AlphaFoldDB" id="A0A2W5CSV5"/>
<dbReference type="GO" id="GO:0004326">
    <property type="term" value="F:tetrahydrofolylpolyglutamate synthase activity"/>
    <property type="evidence" value="ECO:0007669"/>
    <property type="project" value="UniProtKB-EC"/>
</dbReference>
<comment type="pathway">
    <text evidence="3">Cofactor biosynthesis; tetrahydrofolylpolyglutamate biosynthesis.</text>
</comment>
<dbReference type="SUPFAM" id="SSF53623">
    <property type="entry name" value="MurD-like peptide ligases, catalytic domain"/>
    <property type="match status" value="1"/>
</dbReference>
<evidence type="ECO:0000256" key="12">
    <source>
        <dbReference type="ARBA" id="ARBA00022840"/>
    </source>
</evidence>
<dbReference type="SUPFAM" id="SSF53244">
    <property type="entry name" value="MurD-like peptide ligases, peptide-binding domain"/>
    <property type="match status" value="1"/>
</dbReference>
<dbReference type="GO" id="GO:0005524">
    <property type="term" value="F:ATP binding"/>
    <property type="evidence" value="ECO:0007669"/>
    <property type="project" value="UniProtKB-KW"/>
</dbReference>
<evidence type="ECO:0000256" key="2">
    <source>
        <dbReference type="ARBA" id="ARBA00004799"/>
    </source>
</evidence>
<gene>
    <name evidence="21" type="ORF">DI609_11700</name>
</gene>
<accession>A0A2W5CSV5</accession>
<dbReference type="Gene3D" id="3.40.1190.10">
    <property type="entry name" value="Mur-like, catalytic domain"/>
    <property type="match status" value="1"/>
</dbReference>
<evidence type="ECO:0000256" key="13">
    <source>
        <dbReference type="ARBA" id="ARBA00022842"/>
    </source>
</evidence>
<feature type="region of interest" description="Disordered" evidence="18">
    <location>
        <begin position="56"/>
        <end position="80"/>
    </location>
</feature>
<feature type="domain" description="Mur ligase C-terminal" evidence="19">
    <location>
        <begin position="401"/>
        <end position="522"/>
    </location>
</feature>
<keyword evidence="13" id="KW-0460">Magnesium</keyword>
<comment type="similarity">
    <text evidence="4">Belongs to the folylpolyglutamate synthase family.</text>
</comment>
<evidence type="ECO:0000256" key="14">
    <source>
        <dbReference type="ARBA" id="ARBA00022909"/>
    </source>
</evidence>
<name>A0A2W5CSV5_9CORY</name>
<evidence type="ECO:0000313" key="22">
    <source>
        <dbReference type="Proteomes" id="UP000249451"/>
    </source>
</evidence>
<proteinExistence type="inferred from homology"/>
<evidence type="ECO:0000256" key="11">
    <source>
        <dbReference type="ARBA" id="ARBA00022741"/>
    </source>
</evidence>
<dbReference type="InterPro" id="IPR004101">
    <property type="entry name" value="Mur_ligase_C"/>
</dbReference>
<evidence type="ECO:0000256" key="6">
    <source>
        <dbReference type="ARBA" id="ARBA00013023"/>
    </source>
</evidence>
<evidence type="ECO:0000259" key="20">
    <source>
        <dbReference type="Pfam" id="PF08245"/>
    </source>
</evidence>
<evidence type="ECO:0000313" key="21">
    <source>
        <dbReference type="EMBL" id="PZO98031.1"/>
    </source>
</evidence>
<evidence type="ECO:0000256" key="7">
    <source>
        <dbReference type="ARBA" id="ARBA00013025"/>
    </source>
</evidence>
<comment type="pathway">
    <text evidence="2">Cofactor biosynthesis; tetrahydrofolate biosynthesis; 7,8-dihydrofolate from 2-amino-4-hydroxy-6-hydroxymethyl-7,8-dihydropteridine diphosphate and 4-aminobenzoate: step 2/2.</text>
</comment>
<dbReference type="GO" id="GO:0046872">
    <property type="term" value="F:metal ion binding"/>
    <property type="evidence" value="ECO:0007669"/>
    <property type="project" value="UniProtKB-KW"/>
</dbReference>
<dbReference type="PROSITE" id="PS01012">
    <property type="entry name" value="FOLYLPOLYGLU_SYNT_2"/>
    <property type="match status" value="1"/>
</dbReference>
<comment type="catalytic activity">
    <reaction evidence="16">
        <text>(6S)-5,6,7,8-tetrahydrofolyl-(gamma-L-Glu)(n) + L-glutamate + ATP = (6S)-5,6,7,8-tetrahydrofolyl-(gamma-L-Glu)(n+1) + ADP + phosphate + H(+)</text>
        <dbReference type="Rhea" id="RHEA:10580"/>
        <dbReference type="Rhea" id="RHEA-COMP:14738"/>
        <dbReference type="Rhea" id="RHEA-COMP:14740"/>
        <dbReference type="ChEBI" id="CHEBI:15378"/>
        <dbReference type="ChEBI" id="CHEBI:29985"/>
        <dbReference type="ChEBI" id="CHEBI:30616"/>
        <dbReference type="ChEBI" id="CHEBI:43474"/>
        <dbReference type="ChEBI" id="CHEBI:141005"/>
        <dbReference type="ChEBI" id="CHEBI:456216"/>
        <dbReference type="EC" id="6.3.2.17"/>
    </reaction>
</comment>
<comment type="catalytic activity">
    <reaction evidence="17">
        <text>7,8-dihydropteroate + L-glutamate + ATP = 7,8-dihydrofolate + ADP + phosphate + H(+)</text>
        <dbReference type="Rhea" id="RHEA:23584"/>
        <dbReference type="ChEBI" id="CHEBI:15378"/>
        <dbReference type="ChEBI" id="CHEBI:17839"/>
        <dbReference type="ChEBI" id="CHEBI:29985"/>
        <dbReference type="ChEBI" id="CHEBI:30616"/>
        <dbReference type="ChEBI" id="CHEBI:43474"/>
        <dbReference type="ChEBI" id="CHEBI:57451"/>
        <dbReference type="ChEBI" id="CHEBI:456216"/>
        <dbReference type="EC" id="6.3.2.12"/>
    </reaction>
</comment>
<dbReference type="GO" id="GO:0008841">
    <property type="term" value="F:dihydrofolate synthase activity"/>
    <property type="evidence" value="ECO:0007669"/>
    <property type="project" value="UniProtKB-EC"/>
</dbReference>
<dbReference type="GO" id="GO:0046656">
    <property type="term" value="P:folic acid biosynthetic process"/>
    <property type="evidence" value="ECO:0007669"/>
    <property type="project" value="UniProtKB-KW"/>
</dbReference>
<dbReference type="NCBIfam" id="NF047860">
    <property type="entry name" value="Tet-DihydfolSynFolCMyb"/>
    <property type="match status" value="1"/>
</dbReference>
<organism evidence="21 22">
    <name type="scientific">Corynebacterium urealyticum</name>
    <dbReference type="NCBI Taxonomy" id="43771"/>
    <lineage>
        <taxon>Bacteria</taxon>
        <taxon>Bacillati</taxon>
        <taxon>Actinomycetota</taxon>
        <taxon>Actinomycetes</taxon>
        <taxon>Mycobacteriales</taxon>
        <taxon>Corynebacteriaceae</taxon>
        <taxon>Corynebacterium</taxon>
    </lineage>
</organism>
<keyword evidence="14" id="KW-0289">Folate biosynthesis</keyword>
<evidence type="ECO:0000256" key="17">
    <source>
        <dbReference type="ARBA" id="ARBA00049161"/>
    </source>
</evidence>
<dbReference type="InterPro" id="IPR018109">
    <property type="entry name" value="Folylpolyglutamate_synth_CS"/>
</dbReference>
<evidence type="ECO:0000256" key="1">
    <source>
        <dbReference type="ARBA" id="ARBA00001946"/>
    </source>
</evidence>
<feature type="domain" description="Mur ligase central" evidence="20">
    <location>
        <begin position="131"/>
        <end position="373"/>
    </location>
</feature>
<evidence type="ECO:0000256" key="16">
    <source>
        <dbReference type="ARBA" id="ARBA00047493"/>
    </source>
</evidence>
<keyword evidence="12" id="KW-0067">ATP-binding</keyword>
<dbReference type="NCBIfam" id="TIGR01499">
    <property type="entry name" value="folC"/>
    <property type="match status" value="1"/>
</dbReference>
<dbReference type="InterPro" id="IPR036565">
    <property type="entry name" value="Mur-like_cat_sf"/>
</dbReference>
<evidence type="ECO:0000256" key="5">
    <source>
        <dbReference type="ARBA" id="ARBA00011245"/>
    </source>
</evidence>
<keyword evidence="10" id="KW-0479">Metal-binding</keyword>
<evidence type="ECO:0000256" key="4">
    <source>
        <dbReference type="ARBA" id="ARBA00008276"/>
    </source>
</evidence>
<dbReference type="GO" id="GO:0005737">
    <property type="term" value="C:cytoplasm"/>
    <property type="evidence" value="ECO:0007669"/>
    <property type="project" value="TreeGrafter"/>
</dbReference>
<dbReference type="PANTHER" id="PTHR11136">
    <property type="entry name" value="FOLYLPOLYGLUTAMATE SYNTHASE-RELATED"/>
    <property type="match status" value="1"/>
</dbReference>
<sequence length="545" mass="57876">MTDSTDRDLNTTPTEDPGHVEAGDSRAAELTGQEAAAAASAVGGVRLDEHGLALPIDAAGAKPGEDDGQLSGDDALPPRPITEEDLADLAAVEAELNQRWPETKIDPSLERIEMLMDLLGNPERSFATIQVAGTNGKTSVVRMIESLLRAFHRRTGRTTSPHLQLVTERIAIDGEPIHPQDYIRMWREIQPMVEMVDAKSTAEGGPQMSKFEVLVALAYSAFADAPVDVAVIETGMGGTWDATNVVNSDVSVITPIGMDHTDFLGDTLTEIAGEKAGIIKSRWDREDLLTPPENIAVISEQEPEAMRVLLERTVEVDAAVARAGAEFGVVESTVAVGGQRLTIKGLAGTYDDIFLPLSGEHQARNAATALAAVEAFFGAGGDRQLDVDKVREGFATVASPGRLERVRATPSVFIDASHNPHGAAALAKAVDRDFDFRRLIGVVGVLGDKDARGILAALEPVLDDVVVTEVQSPRALPVDVLAEYARDAFGEERVHVAEQLPTAVETAIQLAEDDSDGMLAGAGVLITGSVVTAGEARTLFAKKPE</sequence>
<dbReference type="Pfam" id="PF08245">
    <property type="entry name" value="Mur_ligase_M"/>
    <property type="match status" value="1"/>
</dbReference>
<protein>
    <recommendedName>
        <fullName evidence="8">Dihydrofolate synthase/folylpolyglutamate synthase</fullName>
        <ecNumber evidence="6">6.3.2.12</ecNumber>
        <ecNumber evidence="7">6.3.2.17</ecNumber>
    </recommendedName>
    <alternativeName>
        <fullName evidence="15">Tetrahydrofolylpolyglutamate synthase</fullName>
    </alternativeName>
</protein>